<dbReference type="EMBL" id="MWDB01000030">
    <property type="protein sequence ID" value="OQB40856.1"/>
    <property type="molecule type" value="Genomic_DNA"/>
</dbReference>
<sequence>MADFVNASDTVIQKHWIGLISNLDNQIESTYSYNIAEQAGFHHNLYMKQSDLEKLNEGVSSLFFINKDDKTINGWRLDNDERISPDQISNIKKFYDVKAIVESQITNKVASVNIHKKPGLDREKFIKDYGQIVFKKGTLSENEPMKDIFIVFPGRFQPFNKSHQDVINMIYGIFGSLNVYLLVSEYHNPKTDPLTYIEKKILILKSNLTLNAKHIKPKKHMLFDEVTLSTDLGIQNRMNTSIVICIFSQKDSKMIEMKDKETYFQPWPQELYNCSREELYKLTKHIPSMDKYGFAIFTDLIPSEISFIAPEPKGLPFYLGMFELQKQILDPENYDDIQKKLPYDIKELLKYKSEIGQQQFNDYEESKKIVNEEKIGSYMFDMNPLHRYTLYKNPQTCKKMMSYIRGIMLPNGDLYVVDYNLEHGYVIHRHIANILNQRVGLSLWKNKNQLVKQYKDFFAVVGNKDNSEFELSESYHCTNMKKSEYKVFKAVINRYVEIFREKHPQFRFKDVDWIKFDAQAKIK</sequence>
<dbReference type="AlphaFoldDB" id="A0A1V5ZLC2"/>
<dbReference type="Proteomes" id="UP000485621">
    <property type="component" value="Unassembled WGS sequence"/>
</dbReference>
<proteinExistence type="predicted"/>
<protein>
    <submittedName>
        <fullName evidence="1">Uncharacterized protein</fullName>
    </submittedName>
</protein>
<name>A0A1V5ZLC2_9BACT</name>
<organism evidence="1">
    <name type="scientific">candidate division CPR1 bacterium ADurb.Bin160</name>
    <dbReference type="NCBI Taxonomy" id="1852826"/>
    <lineage>
        <taxon>Bacteria</taxon>
        <taxon>candidate division CPR1</taxon>
    </lineage>
</organism>
<evidence type="ECO:0000313" key="1">
    <source>
        <dbReference type="EMBL" id="OQB40856.1"/>
    </source>
</evidence>
<gene>
    <name evidence="1" type="ORF">BWY04_01175</name>
</gene>
<dbReference type="InterPro" id="IPR014729">
    <property type="entry name" value="Rossmann-like_a/b/a_fold"/>
</dbReference>
<comment type="caution">
    <text evidence="1">The sequence shown here is derived from an EMBL/GenBank/DDBJ whole genome shotgun (WGS) entry which is preliminary data.</text>
</comment>
<dbReference type="Gene3D" id="3.40.50.620">
    <property type="entry name" value="HUPs"/>
    <property type="match status" value="1"/>
</dbReference>
<accession>A0A1V5ZLC2</accession>
<reference evidence="1" key="1">
    <citation type="submission" date="2017-02" db="EMBL/GenBank/DDBJ databases">
        <title>Delving into the versatile metabolic prowess of the omnipresent phylum Bacteroidetes.</title>
        <authorList>
            <person name="Nobu M.K."/>
            <person name="Mei R."/>
            <person name="Narihiro T."/>
            <person name="Kuroda K."/>
            <person name="Liu W.-T."/>
        </authorList>
    </citation>
    <scope>NUCLEOTIDE SEQUENCE</scope>
    <source>
        <strain evidence="1">ADurb.Bin160</strain>
    </source>
</reference>